<sequence length="360" mass="39768">MIPTRWQRLMKQQIITRLSPGVAVFLAAVLLTAAIWVGVSSREVVPVSVPVASDKPVFSLFFPKWSDVLVGGIPRLTQVVNGQQPAKPVATFSWQQWLRAAIKSLTHVDVGDMRSVLRNQIPLLSAVKAPGIKGSSQIKRPILQFKPKTVSPVTKPLVAIYHTHTSESFVPTTGVTHRRGGQVGEIVAVGEALVQQLNKYQVQAVHSKQVHDFPSFMKAYGPSELTAKKLLADHPSVQIVLDIHRDAETRENSLAEVNGVSVARIAAIVAVGQEDLVQPHWQKNLAFAKQIDDKMNAYFPGLSRGIQTVEWRYNQHLHERALLFEVGSQETSQEEAERAMEILGGILVEILSENKNFGVQ</sequence>
<dbReference type="Pfam" id="PF07454">
    <property type="entry name" value="SpoIIP"/>
    <property type="match status" value="1"/>
</dbReference>
<dbReference type="EMBL" id="LSGP01000013">
    <property type="protein sequence ID" value="KYZ77007.1"/>
    <property type="molecule type" value="Genomic_DNA"/>
</dbReference>
<proteinExistence type="predicted"/>
<gene>
    <name evidence="2" type="ORF">AXX12_02375</name>
</gene>
<comment type="caution">
    <text evidence="2">The sequence shown here is derived from an EMBL/GenBank/DDBJ whole genome shotgun (WGS) entry which is preliminary data.</text>
</comment>
<dbReference type="InterPro" id="IPR010897">
    <property type="entry name" value="Spore_II_P"/>
</dbReference>
<reference evidence="2 3" key="1">
    <citation type="submission" date="2016-02" db="EMBL/GenBank/DDBJ databases">
        <title>Anaerosporomusa subterraneum gen. nov., sp. nov., a spore-forming obligate anaerobe isolated from saprolite.</title>
        <authorList>
            <person name="Choi J.K."/>
            <person name="Shah M."/>
            <person name="Yee N."/>
        </authorList>
    </citation>
    <scope>NUCLEOTIDE SEQUENCE [LARGE SCALE GENOMIC DNA]</scope>
    <source>
        <strain evidence="2 3">RU4</strain>
    </source>
</reference>
<keyword evidence="3" id="KW-1185">Reference proteome</keyword>
<evidence type="ECO:0000313" key="3">
    <source>
        <dbReference type="Proteomes" id="UP000076268"/>
    </source>
</evidence>
<dbReference type="Proteomes" id="UP000076268">
    <property type="component" value="Unassembled WGS sequence"/>
</dbReference>
<feature type="transmembrane region" description="Helical" evidence="1">
    <location>
        <begin position="21"/>
        <end position="39"/>
    </location>
</feature>
<keyword evidence="1" id="KW-0472">Membrane</keyword>
<dbReference type="NCBIfam" id="TIGR02867">
    <property type="entry name" value="spore_II_P"/>
    <property type="match status" value="1"/>
</dbReference>
<dbReference type="STRING" id="1794912.AXX12_02375"/>
<name>A0A154BSX6_ANASB</name>
<evidence type="ECO:0000313" key="2">
    <source>
        <dbReference type="EMBL" id="KYZ77007.1"/>
    </source>
</evidence>
<evidence type="ECO:0000256" key="1">
    <source>
        <dbReference type="SAM" id="Phobius"/>
    </source>
</evidence>
<protein>
    <submittedName>
        <fullName evidence="2">Stage II sporulation protein P</fullName>
    </submittedName>
</protein>
<organism evidence="2 3">
    <name type="scientific">Anaerosporomusa subterranea</name>
    <dbReference type="NCBI Taxonomy" id="1794912"/>
    <lineage>
        <taxon>Bacteria</taxon>
        <taxon>Bacillati</taxon>
        <taxon>Bacillota</taxon>
        <taxon>Negativicutes</taxon>
        <taxon>Acetonemataceae</taxon>
        <taxon>Anaerosporomusa</taxon>
    </lineage>
</organism>
<keyword evidence="1" id="KW-1133">Transmembrane helix</keyword>
<keyword evidence="1" id="KW-0812">Transmembrane</keyword>
<accession>A0A154BSX6</accession>
<dbReference type="RefSeq" id="WP_082816704.1">
    <property type="nucleotide sequence ID" value="NZ_LSGP01000013.1"/>
</dbReference>
<dbReference type="AlphaFoldDB" id="A0A154BSX6"/>